<evidence type="ECO:0008006" key="3">
    <source>
        <dbReference type="Google" id="ProtNLM"/>
    </source>
</evidence>
<protein>
    <recommendedName>
        <fullName evidence="3">YD repeat-containing protein</fullName>
    </recommendedName>
</protein>
<evidence type="ECO:0000313" key="1">
    <source>
        <dbReference type="EMBL" id="MDT7832562.1"/>
    </source>
</evidence>
<sequence>MKKIFLFFVVIFACANLYSQNYSYVNDDKGTSHASESEDVENIQVPLYTITIDGTNVPIFLSYNNRGRKVSEVPNSVGFNWSLQAGGFVRKTINHLVDESDKGWFYNDTRGSFQPGFYNFASQAQDLFKNTDASPDVYKMSISNGEYLNFLFERKSAISGVLSPHIINSSGNFFNSSINAKFKIYNVGQNETSNYQTENDSDLKVKNTEGVNYLFRKGLKRSLPFNLKKEYVYNSLFSIDSANYKNYYLHKIDTDFNKDSIKFEYLDTKIFKFIPHSKATMRQTNSNPQTPPAPTDAIVMEGYYEDISVEDISRKEISKIITKNETVTFLYKTIDYNTDFSSLGIPGGYNIDKFKYQKIKLLDEILIHDHNGNYISGFKFFYTERQPGQDQNLYEGDFRIKYILKYGKNRKDSYVFKKFNYYGEPYYTPTISKARDVFGYPNGKFQNDQISNYLITRQQLDVDRLPNLQYLKMGMLKSITNQMGGVTEYVYKENTSGNNYYGGLIVEELNTYDNTTNLIGKIQYTYEEPEGFGLPVYDNTYPPTNTYAEGYFDARLMDYEWQTYFIKVDPQVYYNSLSYLTSFNVYSSPQAFLKNTPASDNLISANNFQTYNQQKSGSFYKKITKTRINVNTNTSDKGYTISYYRPSLTSLYLDKNIESTATFNASNIKVKEVKYNYELAFLGIIEAFEFDNVHMQANFANINLYNYVIKDAPIYKIVDVLKSTEEVDYDHSGSSTTHKKTEYTYLNESSGITENIDYNKLKVITELFNNVPFKKTENKYLSEYQNATHLDNLVNKNPIIEETNWVKNSGLWKLESAVTSTYLSDGKIKKSGTIRGNKISNTFYDENTFTPSYFDVNENLISLATEDEVEFFFDEDGNLVCEKNLVSSVSRIYQRSDEYNGLYVDAILTTTEDYNPLVKKFLKKSFENPNESNVVYFNKAFSGDYVYNGSSINLGTFPSNTLVSYWEYYNGEWNYKTISHNGGLLTINKSSSALYIDEVRVKPASSYMESYTVIPLIGFSSELNNRGDGNRIEYDLFGRTLYLLDKDYNVLKEYRKNYITIDTTN</sequence>
<keyword evidence="2" id="KW-1185">Reference proteome</keyword>
<accession>A0ABU3LG42</accession>
<organism evidence="1 2">
    <name type="scientific">Asprobacillus argus</name>
    <dbReference type="NCBI Taxonomy" id="3076534"/>
    <lineage>
        <taxon>Bacteria</taxon>
        <taxon>Pseudomonadati</taxon>
        <taxon>Bacteroidota</taxon>
        <taxon>Flavobacteriia</taxon>
        <taxon>Flavobacteriales</taxon>
        <taxon>Flavobacteriaceae</taxon>
        <taxon>Asprobacillus</taxon>
    </lineage>
</organism>
<gene>
    <name evidence="1" type="ORF">RQM59_09235</name>
</gene>
<comment type="caution">
    <text evidence="1">The sequence shown here is derived from an EMBL/GenBank/DDBJ whole genome shotgun (WGS) entry which is preliminary data.</text>
</comment>
<name>A0ABU3LG42_9FLAO</name>
<dbReference type="RefSeq" id="WP_349241822.1">
    <property type="nucleotide sequence ID" value="NZ_JAVTTO010000003.1"/>
</dbReference>
<evidence type="ECO:0000313" key="2">
    <source>
        <dbReference type="Proteomes" id="UP001257277"/>
    </source>
</evidence>
<dbReference type="Proteomes" id="UP001257277">
    <property type="component" value="Unassembled WGS sequence"/>
</dbReference>
<dbReference type="EMBL" id="JAVTTO010000003">
    <property type="protein sequence ID" value="MDT7832562.1"/>
    <property type="molecule type" value="Genomic_DNA"/>
</dbReference>
<proteinExistence type="predicted"/>
<reference evidence="1 2" key="1">
    <citation type="submission" date="2023-09" db="EMBL/GenBank/DDBJ databases">
        <title>Novel taxa isolated from Blanes Bay.</title>
        <authorList>
            <person name="Rey-Velasco X."/>
            <person name="Lucena T."/>
        </authorList>
    </citation>
    <scope>NUCLEOTIDE SEQUENCE [LARGE SCALE GENOMIC DNA]</scope>
    <source>
        <strain evidence="1 2">S356</strain>
    </source>
</reference>